<dbReference type="AlphaFoldDB" id="A0A371CZS2"/>
<dbReference type="PANTHER" id="PTHR36183:SF2">
    <property type="entry name" value="BETA-GLUCURONIDASE C-TERMINAL DOMAIN-CONTAINING PROTEIN"/>
    <property type="match status" value="1"/>
</dbReference>
<dbReference type="InterPro" id="IPR052974">
    <property type="entry name" value="GH79_Enzymes"/>
</dbReference>
<feature type="signal peptide" evidence="2">
    <location>
        <begin position="1"/>
        <end position="18"/>
    </location>
</feature>
<accession>A0A371CZS2</accession>
<feature type="region of interest" description="Disordered" evidence="1">
    <location>
        <begin position="636"/>
        <end position="658"/>
    </location>
</feature>
<dbReference type="Pfam" id="PF16862">
    <property type="entry name" value="Glyco_hydro_79C"/>
    <property type="match status" value="1"/>
</dbReference>
<dbReference type="PANTHER" id="PTHR36183">
    <property type="entry name" value="BETA-GLUCURONIDASE"/>
    <property type="match status" value="1"/>
</dbReference>
<feature type="chain" id="PRO_5016911702" description="Beta-glucuronidase C-terminal domain-containing protein" evidence="2">
    <location>
        <begin position="19"/>
        <end position="683"/>
    </location>
</feature>
<evidence type="ECO:0000313" key="5">
    <source>
        <dbReference type="Proteomes" id="UP000256964"/>
    </source>
</evidence>
<evidence type="ECO:0000259" key="3">
    <source>
        <dbReference type="Pfam" id="PF16862"/>
    </source>
</evidence>
<feature type="domain" description="Beta-glucuronidase C-terminal" evidence="3">
    <location>
        <begin position="483"/>
        <end position="593"/>
    </location>
</feature>
<dbReference type="OrthoDB" id="2796951at2759"/>
<dbReference type="STRING" id="139420.A0A371CZS2"/>
<reference evidence="4 5" key="1">
    <citation type="journal article" date="2018" name="Biotechnol. Biofuels">
        <title>Integrative visual omics of the white-rot fungus Polyporus brumalis exposes the biotechnological potential of its oxidative enzymes for delignifying raw plant biomass.</title>
        <authorList>
            <person name="Miyauchi S."/>
            <person name="Rancon A."/>
            <person name="Drula E."/>
            <person name="Hage H."/>
            <person name="Chaduli D."/>
            <person name="Favel A."/>
            <person name="Grisel S."/>
            <person name="Henrissat B."/>
            <person name="Herpoel-Gimbert I."/>
            <person name="Ruiz-Duenas F.J."/>
            <person name="Chevret D."/>
            <person name="Hainaut M."/>
            <person name="Lin J."/>
            <person name="Wang M."/>
            <person name="Pangilinan J."/>
            <person name="Lipzen A."/>
            <person name="Lesage-Meessen L."/>
            <person name="Navarro D."/>
            <person name="Riley R."/>
            <person name="Grigoriev I.V."/>
            <person name="Zhou S."/>
            <person name="Raouche S."/>
            <person name="Rosso M.N."/>
        </authorList>
    </citation>
    <scope>NUCLEOTIDE SEQUENCE [LARGE SCALE GENOMIC DNA]</scope>
    <source>
        <strain evidence="4 5">BRFM 1820</strain>
    </source>
</reference>
<dbReference type="EMBL" id="KZ857434">
    <property type="protein sequence ID" value="RDX45783.1"/>
    <property type="molecule type" value="Genomic_DNA"/>
</dbReference>
<dbReference type="Gene3D" id="3.20.20.80">
    <property type="entry name" value="Glycosidases"/>
    <property type="match status" value="1"/>
</dbReference>
<protein>
    <recommendedName>
        <fullName evidence="3">Beta-glucuronidase C-terminal domain-containing protein</fullName>
    </recommendedName>
</protein>
<dbReference type="InterPro" id="IPR031728">
    <property type="entry name" value="GlcAase_C"/>
</dbReference>
<gene>
    <name evidence="4" type="ORF">OH76DRAFT_1486091</name>
</gene>
<dbReference type="InterPro" id="IPR017853">
    <property type="entry name" value="GH"/>
</dbReference>
<sequence>MYRPLLALVSLLANLTAAKVTVYGPLGQTTIAASAAASASGTDSAASATTSFVTTHGPPQYTGLAAYNPVFMLPPAIPTDPAPSTAVTIPVPNSAQLMNGLSIPQKPTFFGFSIEMSVATQLIGKNSTRLNVPFLNLMSLLAQKAGAVHVRVGGNTQETAFLVDSFPDGGILEKDNGDKSNPTGTPVLAYTPDLIYMLGNVSSLVNVKWYLGVPFNDSTNWRLQIAELGEAILGDNLLGFQAGNEPDLYGSHGHRPLGYSQFDYFGEFSLLTQAYQSDARVTNKKSLIAPSVQGADWGPRPEAVWDTGFVQAYDQYLTALSVEHYPSDNCAVVFPDPKNTPRDPIQMLPTYLTHKNGQGLVSNYLNSTMMAQTWGKPFLMFETNTASCGGFPGISDAFASALWAVDYGLQMANSNFTGALLHAGGQNVSYNPFTAPPTNESAIHQWTVGPLFYSALVVAEALGTTNTSQVKDLLPDGNDLTPAYAIYENGNLARMALINFMTDPSGANDFVATVNIGGQQFGESNSVPTQAKVKYLLAPSVSEKDNITWAGQTLGGRFDVDGRLKGEENVATVPCDQNANTCTIRVPAPGVALVFFSDAAQQQAGTTPSVETFPTTVLTKTKNTVSIDASVLATAQGMSGKDRNQQGGTSQGGENGAGRMGAPWVLVATGTLMGLSLCIWRLV</sequence>
<dbReference type="InterPro" id="IPR013780">
    <property type="entry name" value="Glyco_hydro_b"/>
</dbReference>
<organism evidence="4 5">
    <name type="scientific">Lentinus brumalis</name>
    <dbReference type="NCBI Taxonomy" id="2498619"/>
    <lineage>
        <taxon>Eukaryota</taxon>
        <taxon>Fungi</taxon>
        <taxon>Dikarya</taxon>
        <taxon>Basidiomycota</taxon>
        <taxon>Agaricomycotina</taxon>
        <taxon>Agaricomycetes</taxon>
        <taxon>Polyporales</taxon>
        <taxon>Polyporaceae</taxon>
        <taxon>Lentinus</taxon>
    </lineage>
</organism>
<feature type="compositionally biased region" description="Gly residues" evidence="1">
    <location>
        <begin position="649"/>
        <end position="658"/>
    </location>
</feature>
<keyword evidence="5" id="KW-1185">Reference proteome</keyword>
<evidence type="ECO:0000256" key="2">
    <source>
        <dbReference type="SAM" id="SignalP"/>
    </source>
</evidence>
<dbReference type="SUPFAM" id="SSF51445">
    <property type="entry name" value="(Trans)glycosidases"/>
    <property type="match status" value="1"/>
</dbReference>
<evidence type="ECO:0000313" key="4">
    <source>
        <dbReference type="EMBL" id="RDX45783.1"/>
    </source>
</evidence>
<evidence type="ECO:0000256" key="1">
    <source>
        <dbReference type="SAM" id="MobiDB-lite"/>
    </source>
</evidence>
<dbReference type="Proteomes" id="UP000256964">
    <property type="component" value="Unassembled WGS sequence"/>
</dbReference>
<name>A0A371CZS2_9APHY</name>
<keyword evidence="2" id="KW-0732">Signal</keyword>
<dbReference type="Gene3D" id="2.60.40.1180">
    <property type="entry name" value="Golgi alpha-mannosidase II"/>
    <property type="match status" value="1"/>
</dbReference>
<proteinExistence type="predicted"/>